<dbReference type="RefSeq" id="WP_115569712.1">
    <property type="nucleotide sequence ID" value="NZ_NXLV01000009.1"/>
</dbReference>
<dbReference type="InterPro" id="IPR006315">
    <property type="entry name" value="OM_autotransptr_brl_dom"/>
</dbReference>
<evidence type="ECO:0008006" key="4">
    <source>
        <dbReference type="Google" id="ProtNLM"/>
    </source>
</evidence>
<dbReference type="OrthoDB" id="6053567at2"/>
<organism evidence="2 3">
    <name type="scientific">Helicobacter brantae</name>
    <dbReference type="NCBI Taxonomy" id="375927"/>
    <lineage>
        <taxon>Bacteria</taxon>
        <taxon>Pseudomonadati</taxon>
        <taxon>Campylobacterota</taxon>
        <taxon>Epsilonproteobacteria</taxon>
        <taxon>Campylobacterales</taxon>
        <taxon>Helicobacteraceae</taxon>
        <taxon>Helicobacter</taxon>
    </lineage>
</organism>
<feature type="signal peptide" evidence="1">
    <location>
        <begin position="1"/>
        <end position="26"/>
    </location>
</feature>
<dbReference type="InterPro" id="IPR012332">
    <property type="entry name" value="Autotransporter_pectin_lyase_C"/>
</dbReference>
<evidence type="ECO:0000256" key="1">
    <source>
        <dbReference type="SAM" id="SignalP"/>
    </source>
</evidence>
<accession>A0A3D8IZE2</accession>
<dbReference type="InterPro" id="IPR036709">
    <property type="entry name" value="Autotransporte_beta_dom_sf"/>
</dbReference>
<dbReference type="NCBIfam" id="TIGR01414">
    <property type="entry name" value="autotrans_barl"/>
    <property type="match status" value="1"/>
</dbReference>
<comment type="caution">
    <text evidence="2">The sequence shown here is derived from an EMBL/GenBank/DDBJ whole genome shotgun (WGS) entry which is preliminary data.</text>
</comment>
<dbReference type="SUPFAM" id="SSF103515">
    <property type="entry name" value="Autotransporter"/>
    <property type="match status" value="1"/>
</dbReference>
<dbReference type="Gene3D" id="2.40.128.130">
    <property type="entry name" value="Autotransporter beta-domain"/>
    <property type="match status" value="1"/>
</dbReference>
<dbReference type="EMBL" id="NXLV01000009">
    <property type="protein sequence ID" value="RDU70443.1"/>
    <property type="molecule type" value="Genomic_DNA"/>
</dbReference>
<name>A0A3D8IZE2_9HELI</name>
<dbReference type="Gene3D" id="2.160.20.20">
    <property type="match status" value="1"/>
</dbReference>
<keyword evidence="3" id="KW-1185">Reference proteome</keyword>
<reference evidence="2 3" key="1">
    <citation type="submission" date="2018-04" db="EMBL/GenBank/DDBJ databases">
        <title>Novel Campyloabacter and Helicobacter Species and Strains.</title>
        <authorList>
            <person name="Mannion A.J."/>
            <person name="Shen Z."/>
            <person name="Fox J.G."/>
        </authorList>
    </citation>
    <scope>NUCLEOTIDE SEQUENCE [LARGE SCALE GENOMIC DNA]</scope>
    <source>
        <strain evidence="2 3">MIT 04-9366</strain>
    </source>
</reference>
<evidence type="ECO:0000313" key="3">
    <source>
        <dbReference type="Proteomes" id="UP000257045"/>
    </source>
</evidence>
<dbReference type="Proteomes" id="UP000257045">
    <property type="component" value="Unassembled WGS sequence"/>
</dbReference>
<feature type="chain" id="PRO_5017569696" description="Autotransporter domain-containing protein" evidence="1">
    <location>
        <begin position="27"/>
        <end position="940"/>
    </location>
</feature>
<evidence type="ECO:0000313" key="2">
    <source>
        <dbReference type="EMBL" id="RDU70443.1"/>
    </source>
</evidence>
<sequence>MRKFSCIFSIGLVLCYGGFSSGSALSEDTILNHTHQLIGFQSRGDALGWLEITKEAKAPITLKVAPLHLQVIQPIWSIDKDSQTSLSAFGIANLSSYEVNFDTKSHSITFPSIATMTSSSYSSGIYQASHSLLNTWGNIIFGSISHQGVRGSAFGVLGGRVRVQWGEVSFGNITSEYKDSYGVRGGLEVMSGAIVSFERVSAGGSAYGVEGELSNQGEIRIEEIRGGDQKLGFSGNAVGLKGKIDNQGSIEIALIGANNGGYAYGVSGEVSNQGEIKLLKITSSEGNAFGVIGGLSGGGRLEVGEILAGSSSAGGNAYGIYNLYGGKITNNATFSLISSIRDMRGEGGKSFGVYSLGDLEIVDSNLVFSAMWGEEIYPIFSQGALSIENSSLVFGAEKERAIISFEGGEIVLYKANLVADSGKGIVGSGSVRVLSGGEVVVDTPQNAFEGKVDIVLEEGATLMFGSDSQMKSLKAKHSTIKIHSKSATLDIYDFNVNHSSFVLASSAKTSDKIYIHSTTSTTPLKNNLYVKLNEVSTIPNYVLLVHLPKELGEKIIFNELYLPSSQSRAISYVGFDEVEVAINRHDSEESVYYYTDLVAQNLQINSSFLLPTQTALNANHSLFLLHLNSLDTRLGELRGGSGGNGVWGRVNVGKGREALQKESKILFSTYQGGYDYGFCMLEACDFVGVFGSYLLGVNTQEGGEYEGESVLLYLPSYDVLTQGFEVGVYNTYVRDRGFFADSVFKVSGLFSDIQTPLQSTSYALSSYALSLSQEMGYRFLLGGGVYFDLQTGVAGSFLTSQNFNQELELEGSLYTLYASQKELWILRARGGGRIGYEWRGEEIAWGLSVGGLYEYHSFYGGEIDYLSNSGARAKSNPYTSNQQGILSVGMNVSIKESSRLYMEFEKSFGGKILRDFSLNFGARFALGKAPQGGRGKEEQL</sequence>
<protein>
    <recommendedName>
        <fullName evidence="4">Autotransporter domain-containing protein</fullName>
    </recommendedName>
</protein>
<keyword evidence="1" id="KW-0732">Signal</keyword>
<dbReference type="AlphaFoldDB" id="A0A3D8IZE2"/>
<gene>
    <name evidence="2" type="ORF">CQA58_05430</name>
</gene>
<proteinExistence type="predicted"/>
<dbReference type="GO" id="GO:0019867">
    <property type="term" value="C:outer membrane"/>
    <property type="evidence" value="ECO:0007669"/>
    <property type="project" value="InterPro"/>
</dbReference>